<dbReference type="Proteomes" id="UP000292136">
    <property type="component" value="Unassembled WGS sequence"/>
</dbReference>
<dbReference type="EMBL" id="SHKM01000002">
    <property type="protein sequence ID" value="RZT76480.1"/>
    <property type="molecule type" value="Genomic_DNA"/>
</dbReference>
<evidence type="ECO:0000259" key="4">
    <source>
        <dbReference type="Pfam" id="PF04355"/>
    </source>
</evidence>
<dbReference type="PROSITE" id="PS51257">
    <property type="entry name" value="PROKAR_LIPOPROTEIN"/>
    <property type="match status" value="1"/>
</dbReference>
<dbReference type="RefSeq" id="WP_130459662.1">
    <property type="nucleotide sequence ID" value="NZ_SHKM01000002.1"/>
</dbReference>
<dbReference type="InterPro" id="IPR037873">
    <property type="entry name" value="BamE-like"/>
</dbReference>
<name>A0ABY0IMN8_9RHOO</name>
<feature type="chain" id="PRO_5045541910" evidence="3">
    <location>
        <begin position="19"/>
        <end position="161"/>
    </location>
</feature>
<dbReference type="InterPro" id="IPR007450">
    <property type="entry name" value="BamE_dom"/>
</dbReference>
<dbReference type="Gene3D" id="3.30.1450.10">
    <property type="match status" value="1"/>
</dbReference>
<protein>
    <submittedName>
        <fullName evidence="5">Beta-barrel assembly machine subunit BamE</fullName>
    </submittedName>
</protein>
<evidence type="ECO:0000256" key="2">
    <source>
        <dbReference type="ARBA" id="ARBA00023136"/>
    </source>
</evidence>
<accession>A0ABY0IMN8</accession>
<proteinExistence type="predicted"/>
<evidence type="ECO:0000313" key="5">
    <source>
        <dbReference type="EMBL" id="RZT76480.1"/>
    </source>
</evidence>
<comment type="caution">
    <text evidence="5">The sequence shown here is derived from an EMBL/GenBank/DDBJ whole genome shotgun (WGS) entry which is preliminary data.</text>
</comment>
<keyword evidence="1 3" id="KW-0732">Signal</keyword>
<reference evidence="5 6" key="1">
    <citation type="submission" date="2019-02" db="EMBL/GenBank/DDBJ databases">
        <title>Genomic Encyclopedia of Type Strains, Phase IV (KMG-IV): sequencing the most valuable type-strain genomes for metagenomic binning, comparative biology and taxonomic classification.</title>
        <authorList>
            <person name="Goeker M."/>
        </authorList>
    </citation>
    <scope>NUCLEOTIDE SEQUENCE [LARGE SCALE GENOMIC DNA]</scope>
    <source>
        <strain evidence="5 6">DSM 21223</strain>
    </source>
</reference>
<evidence type="ECO:0000256" key="1">
    <source>
        <dbReference type="ARBA" id="ARBA00022729"/>
    </source>
</evidence>
<organism evidence="5 6">
    <name type="scientific">Azospira oryzae</name>
    <dbReference type="NCBI Taxonomy" id="146939"/>
    <lineage>
        <taxon>Bacteria</taxon>
        <taxon>Pseudomonadati</taxon>
        <taxon>Pseudomonadota</taxon>
        <taxon>Betaproteobacteria</taxon>
        <taxon>Rhodocyclales</taxon>
        <taxon>Rhodocyclaceae</taxon>
        <taxon>Azospira</taxon>
    </lineage>
</organism>
<feature type="signal peptide" evidence="3">
    <location>
        <begin position="1"/>
        <end position="18"/>
    </location>
</feature>
<gene>
    <name evidence="5" type="ORF">EV678_2357</name>
</gene>
<feature type="domain" description="Outer membrane protein assembly factor BamE" evidence="4">
    <location>
        <begin position="86"/>
        <end position="117"/>
    </location>
</feature>
<keyword evidence="2" id="KW-0472">Membrane</keyword>
<evidence type="ECO:0000256" key="3">
    <source>
        <dbReference type="SAM" id="SignalP"/>
    </source>
</evidence>
<keyword evidence="6" id="KW-1185">Reference proteome</keyword>
<evidence type="ECO:0000313" key="6">
    <source>
        <dbReference type="Proteomes" id="UP000292136"/>
    </source>
</evidence>
<dbReference type="Pfam" id="PF04355">
    <property type="entry name" value="BamE"/>
    <property type="match status" value="1"/>
</dbReference>
<sequence>MKGHPLAVLALLLGLSLAGCDYLALQDLKPGTSTDLEVRDRFGTPAMEWHNEDGSLTWEYPRGPAGVDTYMITLGPDRILRSVEQVLTEANFARIEKGMSQEQVRRILGRPGSINHFPLKPETVWDWRIAGIPASDETHFHVHFGADGRVSGTSRRVEAKA</sequence>